<proteinExistence type="predicted"/>
<accession>A0ABX1DHE4</accession>
<evidence type="ECO:0000313" key="1">
    <source>
        <dbReference type="EMBL" id="NKC02406.1"/>
    </source>
</evidence>
<name>A0ABX1DHE4_9HYPH</name>
<dbReference type="EMBL" id="JAAVLN010000001">
    <property type="protein sequence ID" value="NKC02406.1"/>
    <property type="molecule type" value="Genomic_DNA"/>
</dbReference>
<dbReference type="Proteomes" id="UP000704467">
    <property type="component" value="Unassembled WGS sequence"/>
</dbReference>
<gene>
    <name evidence="1" type="ORF">HED55_00390</name>
</gene>
<evidence type="ECO:0000313" key="2">
    <source>
        <dbReference type="Proteomes" id="UP000704467"/>
    </source>
</evidence>
<protein>
    <submittedName>
        <fullName evidence="1">Uncharacterized protein</fullName>
    </submittedName>
</protein>
<reference evidence="1 2" key="1">
    <citation type="submission" date="2020-03" db="EMBL/GenBank/DDBJ databases">
        <title>Whole genome sequencing of clinical and environmental type strains of Ochrobactrum.</title>
        <authorList>
            <person name="Dharne M."/>
        </authorList>
    </citation>
    <scope>NUCLEOTIDE SEQUENCE [LARGE SCALE GENOMIC DNA]</scope>
    <source>
        <strain evidence="1 2">CIP 109452</strain>
    </source>
</reference>
<dbReference type="RefSeq" id="WP_138785368.1">
    <property type="nucleotide sequence ID" value="NZ_JBHEEQ010000005.1"/>
</dbReference>
<sequence length="114" mass="11858">MTNIDQVNSTSDTAASLWGVYEAIYDELEVLTNPALTTDSAVIASLADQAHCVLVALSYARPLSNSSAAALLRAAKILAENAAEYADPAEAAECGAAHGRCMKTAIAFVERQAA</sequence>
<organism evidence="1 2">
    <name type="scientific">Brucella haematophila</name>
    <dbReference type="NCBI Taxonomy" id="419474"/>
    <lineage>
        <taxon>Bacteria</taxon>
        <taxon>Pseudomonadati</taxon>
        <taxon>Pseudomonadota</taxon>
        <taxon>Alphaproteobacteria</taxon>
        <taxon>Hyphomicrobiales</taxon>
        <taxon>Brucellaceae</taxon>
        <taxon>Brucella/Ochrobactrum group</taxon>
        <taxon>Brucella</taxon>
    </lineage>
</organism>
<keyword evidence="2" id="KW-1185">Reference proteome</keyword>
<comment type="caution">
    <text evidence="1">The sequence shown here is derived from an EMBL/GenBank/DDBJ whole genome shotgun (WGS) entry which is preliminary data.</text>
</comment>